<dbReference type="OrthoDB" id="5886922at2759"/>
<comment type="caution">
    <text evidence="1">The sequence shown here is derived from an EMBL/GenBank/DDBJ whole genome shotgun (WGS) entry which is preliminary data.</text>
</comment>
<evidence type="ECO:0000313" key="2">
    <source>
        <dbReference type="Proteomes" id="UP000216624"/>
    </source>
</evidence>
<dbReference type="HOGENOM" id="CLU_138760_2_0_1"/>
<evidence type="ECO:0000313" key="1">
    <source>
        <dbReference type="EMBL" id="OZG06974.1"/>
    </source>
</evidence>
<dbReference type="Proteomes" id="UP000216624">
    <property type="component" value="Unassembled WGS sequence"/>
</dbReference>
<reference evidence="1" key="1">
    <citation type="submission" date="2017-08" db="EMBL/GenBank/DDBJ databases">
        <authorList>
            <person name="de Groot N.N."/>
        </authorList>
    </citation>
    <scope>NUCLEOTIDE SEQUENCE [LARGE SCALE GENOMIC DNA]</scope>
    <source>
        <strain evidence="1">PX439</strain>
    </source>
</reference>
<feature type="non-terminal residue" evidence="1">
    <location>
        <position position="1"/>
    </location>
</feature>
<dbReference type="eggNOG" id="ENOG502TK3A">
    <property type="taxonomic scope" value="Eukaryota"/>
</dbReference>
<dbReference type="EMBL" id="NMWX01000001">
    <property type="protein sequence ID" value="OZG06974.1"/>
    <property type="molecule type" value="Genomic_DNA"/>
</dbReference>
<keyword evidence="2" id="KW-1185">Reference proteome</keyword>
<accession>A0A261B9I8</accession>
<sequence length="131" mass="14917">MADALNNGVDKSGACKPNPLLIWRENRNKYLAEKAKTVRMPTDESTKLNPVFMFDDPVFMVHMCAECRKLNRSGLVTKTGTGHQQVCLKLCNICCAMFNAQRRTKFFNHDLLCFKRGQERGNSMEPESTLN</sequence>
<dbReference type="OMA" id="CNICCAM"/>
<protein>
    <submittedName>
        <fullName evidence="1">Uncharacterized protein</fullName>
    </submittedName>
</protein>
<gene>
    <name evidence="1" type="ORF">FL82_00253</name>
</gene>
<organism evidence="1 2">
    <name type="scientific">Caenorhabditis remanei</name>
    <name type="common">Caenorhabditis vulgaris</name>
    <dbReference type="NCBI Taxonomy" id="31234"/>
    <lineage>
        <taxon>Eukaryota</taxon>
        <taxon>Metazoa</taxon>
        <taxon>Ecdysozoa</taxon>
        <taxon>Nematoda</taxon>
        <taxon>Chromadorea</taxon>
        <taxon>Rhabditida</taxon>
        <taxon>Rhabditina</taxon>
        <taxon>Rhabditomorpha</taxon>
        <taxon>Rhabditoidea</taxon>
        <taxon>Rhabditidae</taxon>
        <taxon>Peloderinae</taxon>
        <taxon>Caenorhabditis</taxon>
    </lineage>
</organism>
<proteinExistence type="predicted"/>
<name>A0A261B9I8_CAERE</name>